<dbReference type="GO" id="GO:0009279">
    <property type="term" value="C:cell outer membrane"/>
    <property type="evidence" value="ECO:0007669"/>
    <property type="project" value="UniProtKB-SubCell"/>
</dbReference>
<dbReference type="RefSeq" id="WP_004300288.1">
    <property type="nucleotide sequence ID" value="NZ_AMXD01000011.1"/>
</dbReference>
<evidence type="ECO:0000256" key="4">
    <source>
        <dbReference type="ARBA" id="ARBA00023136"/>
    </source>
</evidence>
<dbReference type="AlphaFoldDB" id="N6Y1A5"/>
<reference evidence="7 8" key="1">
    <citation type="submission" date="2012-09" db="EMBL/GenBank/DDBJ databases">
        <title>Draft Genome Sequences of 6 Strains from Genus Thauera.</title>
        <authorList>
            <person name="Liu B."/>
            <person name="Shapleigh J.P."/>
            <person name="Frostegard A.H."/>
        </authorList>
    </citation>
    <scope>NUCLEOTIDE SEQUENCE [LARGE SCALE GENOMIC DNA]</scope>
    <source>
        <strain evidence="7 8">S2</strain>
    </source>
</reference>
<dbReference type="PANTHER" id="PTHR38776">
    <property type="entry name" value="MLTA-INTERACTING PROTEIN-RELATED"/>
    <property type="match status" value="1"/>
</dbReference>
<comment type="similarity">
    <text evidence="2">Belongs to the MipA/OmpV family.</text>
</comment>
<dbReference type="Pfam" id="PF06629">
    <property type="entry name" value="MipA"/>
    <property type="match status" value="1"/>
</dbReference>
<gene>
    <name evidence="7" type="ORF">C665_03607</name>
</gene>
<evidence type="ECO:0000313" key="8">
    <source>
        <dbReference type="Proteomes" id="UP000013042"/>
    </source>
</evidence>
<organism evidence="7 8">
    <name type="scientific">Thauera aminoaromatica S2</name>
    <dbReference type="NCBI Taxonomy" id="1234381"/>
    <lineage>
        <taxon>Bacteria</taxon>
        <taxon>Pseudomonadati</taxon>
        <taxon>Pseudomonadota</taxon>
        <taxon>Betaproteobacteria</taxon>
        <taxon>Rhodocyclales</taxon>
        <taxon>Zoogloeaceae</taxon>
        <taxon>Thauera</taxon>
    </lineage>
</organism>
<sequence length="277" mass="30089">MMRHSGKLLVGLAAFVTMVTGNITAARAQGFLELEQTPAFIGLGAGSVPDYKGSDDRSGGVAPYARYTFAGQQRYVQLFANELSLNLVDSQKYRFGPVINYHFGRDSDVEDDVVRQMRDIDGTVELGVFGDIAWVDAANPRNRLIVGGMLLQDAGGESDGLRARLSARYWRQVHRAVDVHVGAGFMYGNRKHNDHYFGINADNVGSAPLPAYKADSGVHEAYINLGTALYLSKEWVLGAGLRYGRITGDAADSPLVDQRGSENQVIGGIGVAYIGWR</sequence>
<dbReference type="Proteomes" id="UP000013042">
    <property type="component" value="Unassembled WGS sequence"/>
</dbReference>
<evidence type="ECO:0000256" key="2">
    <source>
        <dbReference type="ARBA" id="ARBA00005722"/>
    </source>
</evidence>
<feature type="signal peptide" evidence="6">
    <location>
        <begin position="1"/>
        <end position="28"/>
    </location>
</feature>
<dbReference type="PANTHER" id="PTHR38776:SF1">
    <property type="entry name" value="MLTA-INTERACTING PROTEIN-RELATED"/>
    <property type="match status" value="1"/>
</dbReference>
<evidence type="ECO:0000313" key="7">
    <source>
        <dbReference type="EMBL" id="ENO87946.1"/>
    </source>
</evidence>
<feature type="chain" id="PRO_5004128486" evidence="6">
    <location>
        <begin position="29"/>
        <end position="277"/>
    </location>
</feature>
<evidence type="ECO:0000256" key="6">
    <source>
        <dbReference type="SAM" id="SignalP"/>
    </source>
</evidence>
<dbReference type="EMBL" id="AMXD01000011">
    <property type="protein sequence ID" value="ENO87946.1"/>
    <property type="molecule type" value="Genomic_DNA"/>
</dbReference>
<keyword evidence="4" id="KW-0472">Membrane</keyword>
<keyword evidence="5" id="KW-0998">Cell outer membrane</keyword>
<proteinExistence type="inferred from homology"/>
<evidence type="ECO:0000256" key="1">
    <source>
        <dbReference type="ARBA" id="ARBA00004442"/>
    </source>
</evidence>
<comment type="subcellular location">
    <subcellularLocation>
        <location evidence="1">Cell outer membrane</location>
    </subcellularLocation>
</comment>
<evidence type="ECO:0000256" key="3">
    <source>
        <dbReference type="ARBA" id="ARBA00022729"/>
    </source>
</evidence>
<dbReference type="InterPro" id="IPR010583">
    <property type="entry name" value="MipA"/>
</dbReference>
<keyword evidence="3 6" id="KW-0732">Signal</keyword>
<protein>
    <submittedName>
        <fullName evidence="7">MltA-interacting MipA family protein</fullName>
    </submittedName>
</protein>
<name>N6Y1A5_THASP</name>
<comment type="caution">
    <text evidence="7">The sequence shown here is derived from an EMBL/GenBank/DDBJ whole genome shotgun (WGS) entry which is preliminary data.</text>
</comment>
<accession>N6Y1A5</accession>
<evidence type="ECO:0000256" key="5">
    <source>
        <dbReference type="ARBA" id="ARBA00023237"/>
    </source>
</evidence>